<evidence type="ECO:0000256" key="2">
    <source>
        <dbReference type="ARBA" id="ARBA00022723"/>
    </source>
</evidence>
<comment type="similarity">
    <text evidence="5">Belongs to the radical SAM superfamily. Anaerobic sulfatase-maturating enzyme family.</text>
</comment>
<dbReference type="InterPro" id="IPR058240">
    <property type="entry name" value="rSAM_sf"/>
</dbReference>
<dbReference type="GO" id="GO:0016491">
    <property type="term" value="F:oxidoreductase activity"/>
    <property type="evidence" value="ECO:0007669"/>
    <property type="project" value="InterPro"/>
</dbReference>
<reference evidence="7 8" key="1">
    <citation type="submission" date="2016-11" db="EMBL/GenBank/DDBJ databases">
        <authorList>
            <person name="Jaros S."/>
            <person name="Januszkiewicz K."/>
            <person name="Wedrychowicz H."/>
        </authorList>
    </citation>
    <scope>NUCLEOTIDE SEQUENCE [LARGE SCALE GENOMIC DNA]</scope>
    <source>
        <strain evidence="7 8">DSM 15930</strain>
    </source>
</reference>
<evidence type="ECO:0000259" key="6">
    <source>
        <dbReference type="PROSITE" id="PS51918"/>
    </source>
</evidence>
<dbReference type="SFLD" id="SFLDS00029">
    <property type="entry name" value="Radical_SAM"/>
    <property type="match status" value="1"/>
</dbReference>
<feature type="domain" description="Radical SAM core" evidence="6">
    <location>
        <begin position="42"/>
        <end position="243"/>
    </location>
</feature>
<dbReference type="SFLD" id="SFLDG01384">
    <property type="entry name" value="thioether_bond_formation_requi"/>
    <property type="match status" value="1"/>
</dbReference>
<dbReference type="InterPro" id="IPR007197">
    <property type="entry name" value="rSAM"/>
</dbReference>
<dbReference type="SUPFAM" id="SSF102114">
    <property type="entry name" value="Radical SAM enzymes"/>
    <property type="match status" value="1"/>
</dbReference>
<keyword evidence="8" id="KW-1185">Reference proteome</keyword>
<dbReference type="Gene3D" id="3.20.20.70">
    <property type="entry name" value="Aldolase class I"/>
    <property type="match status" value="1"/>
</dbReference>
<dbReference type="PROSITE" id="PS51918">
    <property type="entry name" value="RADICAL_SAM"/>
    <property type="match status" value="1"/>
</dbReference>
<dbReference type="InterPro" id="IPR023867">
    <property type="entry name" value="Sulphatase_maturase_rSAM"/>
</dbReference>
<sequence length="397" mass="46628">MIFNFTLDDINYFFNSETLKLFQDFIPGDVENNEKTLFINEFNKLHKVTLIISNTCNGKCIYCYEKGGNFGRKNTLMNRDDADKIIDYILRNFKSIGNVNFFGGEPTLNFDLIKYIVNRLDGNIDVDVFSIVTNGTLIDDYMITFFDKYHFKITISLDGPDYIHDKLRLNCSYNNIMKIINKIRITSIGDLLELNCTYTKYHQEHITYNELNNFFQNLGIKYYISDVVTEIDWLKLDSDNSLDLTISEKNIDSTFEKIYKNSINRNLSTYACAVIDVLIEPIYFDKFCYDIEKEFNAFFDYNGNKVPCSRFIDKNLANDYIDVINSKNNDTCLNCWARGLCKDCTADYVLKMKKEPYLDKNCFKMKLYEYALIKLVSIYKDTPEKFQIIIDNYLSNF</sequence>
<evidence type="ECO:0000256" key="4">
    <source>
        <dbReference type="ARBA" id="ARBA00023014"/>
    </source>
</evidence>
<name>A0A1M7I6C8_9FIRM</name>
<dbReference type="PANTHER" id="PTHR43273">
    <property type="entry name" value="ANAEROBIC SULFATASE-MATURATING ENZYME HOMOLOG ASLB-RELATED"/>
    <property type="match status" value="1"/>
</dbReference>
<accession>A0A1M7I6C8</accession>
<evidence type="ECO:0000313" key="8">
    <source>
        <dbReference type="Proteomes" id="UP000184038"/>
    </source>
</evidence>
<proteinExistence type="inferred from homology"/>
<evidence type="ECO:0000313" key="7">
    <source>
        <dbReference type="EMBL" id="SHM36093.1"/>
    </source>
</evidence>
<dbReference type="GO" id="GO:0046872">
    <property type="term" value="F:metal ion binding"/>
    <property type="evidence" value="ECO:0007669"/>
    <property type="project" value="UniProtKB-KW"/>
</dbReference>
<dbReference type="OrthoDB" id="9808591at2"/>
<keyword evidence="4" id="KW-0411">Iron-sulfur</keyword>
<evidence type="ECO:0000256" key="3">
    <source>
        <dbReference type="ARBA" id="ARBA00023004"/>
    </source>
</evidence>
<dbReference type="Pfam" id="PF04055">
    <property type="entry name" value="Radical_SAM"/>
    <property type="match status" value="1"/>
</dbReference>
<keyword evidence="2" id="KW-0479">Metal-binding</keyword>
<dbReference type="STRING" id="1120996.SAMN02746066_01676"/>
<keyword evidence="3" id="KW-0408">Iron</keyword>
<keyword evidence="1" id="KW-0949">S-adenosyl-L-methionine</keyword>
<dbReference type="CDD" id="cd01335">
    <property type="entry name" value="Radical_SAM"/>
    <property type="match status" value="1"/>
</dbReference>
<dbReference type="RefSeq" id="WP_073285925.1">
    <property type="nucleotide sequence ID" value="NZ_FRCP01000009.1"/>
</dbReference>
<dbReference type="Proteomes" id="UP000184038">
    <property type="component" value="Unassembled WGS sequence"/>
</dbReference>
<dbReference type="AlphaFoldDB" id="A0A1M7I6C8"/>
<evidence type="ECO:0000256" key="5">
    <source>
        <dbReference type="ARBA" id="ARBA00023601"/>
    </source>
</evidence>
<dbReference type="GO" id="GO:0051536">
    <property type="term" value="F:iron-sulfur cluster binding"/>
    <property type="evidence" value="ECO:0007669"/>
    <property type="project" value="UniProtKB-KW"/>
</dbReference>
<organism evidence="7 8">
    <name type="scientific">Anaerosporobacter mobilis DSM 15930</name>
    <dbReference type="NCBI Taxonomy" id="1120996"/>
    <lineage>
        <taxon>Bacteria</taxon>
        <taxon>Bacillati</taxon>
        <taxon>Bacillota</taxon>
        <taxon>Clostridia</taxon>
        <taxon>Lachnospirales</taxon>
        <taxon>Lachnospiraceae</taxon>
        <taxon>Anaerosporobacter</taxon>
    </lineage>
</organism>
<dbReference type="SFLD" id="SFLDG01386">
    <property type="entry name" value="main_SPASM_domain-containing"/>
    <property type="match status" value="1"/>
</dbReference>
<dbReference type="EMBL" id="FRCP01000009">
    <property type="protein sequence ID" value="SHM36093.1"/>
    <property type="molecule type" value="Genomic_DNA"/>
</dbReference>
<evidence type="ECO:0000256" key="1">
    <source>
        <dbReference type="ARBA" id="ARBA00022691"/>
    </source>
</evidence>
<dbReference type="PANTHER" id="PTHR43273:SF3">
    <property type="entry name" value="ANAEROBIC SULFATASE-MATURATING ENZYME HOMOLOG ASLB-RELATED"/>
    <property type="match status" value="1"/>
</dbReference>
<dbReference type="InterPro" id="IPR013785">
    <property type="entry name" value="Aldolase_TIM"/>
</dbReference>
<gene>
    <name evidence="7" type="ORF">SAMN02746066_01676</name>
</gene>
<dbReference type="SFLD" id="SFLDG01067">
    <property type="entry name" value="SPASM/twitch_domain_containing"/>
    <property type="match status" value="1"/>
</dbReference>
<protein>
    <recommendedName>
        <fullName evidence="6">Radical SAM core domain-containing protein</fullName>
    </recommendedName>
</protein>